<proteinExistence type="predicted"/>
<dbReference type="RefSeq" id="XP_014146464.1">
    <property type="nucleotide sequence ID" value="XM_014290989.1"/>
</dbReference>
<evidence type="ECO:0000256" key="2">
    <source>
        <dbReference type="ARBA" id="ARBA00022741"/>
    </source>
</evidence>
<reference evidence="8 9" key="1">
    <citation type="submission" date="2011-02" db="EMBL/GenBank/DDBJ databases">
        <title>The Genome Sequence of Sphaeroforma arctica JP610.</title>
        <authorList>
            <consortium name="The Broad Institute Genome Sequencing Platform"/>
            <person name="Russ C."/>
            <person name="Cuomo C."/>
            <person name="Young S.K."/>
            <person name="Zeng Q."/>
            <person name="Gargeya S."/>
            <person name="Alvarado L."/>
            <person name="Berlin A."/>
            <person name="Chapman S.B."/>
            <person name="Chen Z."/>
            <person name="Freedman E."/>
            <person name="Gellesch M."/>
            <person name="Goldberg J."/>
            <person name="Griggs A."/>
            <person name="Gujja S."/>
            <person name="Heilman E."/>
            <person name="Heiman D."/>
            <person name="Howarth C."/>
            <person name="Mehta T."/>
            <person name="Neiman D."/>
            <person name="Pearson M."/>
            <person name="Roberts A."/>
            <person name="Saif S."/>
            <person name="Shea T."/>
            <person name="Shenoy N."/>
            <person name="Sisk P."/>
            <person name="Stolte C."/>
            <person name="Sykes S."/>
            <person name="White J."/>
            <person name="Yandava C."/>
            <person name="Burger G."/>
            <person name="Gray M.W."/>
            <person name="Holland P.W.H."/>
            <person name="King N."/>
            <person name="Lang F.B.F."/>
            <person name="Roger A.J."/>
            <person name="Ruiz-Trillo I."/>
            <person name="Haas B."/>
            <person name="Nusbaum C."/>
            <person name="Birren B."/>
        </authorList>
    </citation>
    <scope>NUCLEOTIDE SEQUENCE [LARGE SCALE GENOMIC DNA]</scope>
    <source>
        <strain evidence="8 9">JP610</strain>
    </source>
</reference>
<keyword evidence="4 5" id="KW-0067">ATP-binding</keyword>
<feature type="binding site" evidence="5">
    <location>
        <position position="89"/>
    </location>
    <ligand>
        <name>ATP</name>
        <dbReference type="ChEBI" id="CHEBI:30616"/>
    </ligand>
</feature>
<dbReference type="GO" id="GO:0005524">
    <property type="term" value="F:ATP binding"/>
    <property type="evidence" value="ECO:0007669"/>
    <property type="project" value="UniProtKB-UniRule"/>
</dbReference>
<accession>A0A0L0F768</accession>
<dbReference type="EMBL" id="KQ246835">
    <property type="protein sequence ID" value="KNC72562.1"/>
    <property type="molecule type" value="Genomic_DNA"/>
</dbReference>
<evidence type="ECO:0000259" key="7">
    <source>
        <dbReference type="PROSITE" id="PS50011"/>
    </source>
</evidence>
<dbReference type="eggNOG" id="KOG1035">
    <property type="taxonomic scope" value="Eukaryota"/>
</dbReference>
<protein>
    <recommendedName>
        <fullName evidence="7">Protein kinase domain-containing protein</fullName>
    </recommendedName>
</protein>
<keyword evidence="9" id="KW-1185">Reference proteome</keyword>
<keyword evidence="2 5" id="KW-0547">Nucleotide-binding</keyword>
<feature type="domain" description="Protein kinase" evidence="7">
    <location>
        <begin position="59"/>
        <end position="118"/>
    </location>
</feature>
<sequence>SISIPDKNGPGRTAPGATSLKSDKVRVTSPTQSPLVGALSSQSDLNAKATAASRYRTDFEEIEFIGKGGFADVVKVKNRLDGRIYAIKKIKLDGKDALFNNRIIREVTLLSQLHHEYI</sequence>
<evidence type="ECO:0000313" key="9">
    <source>
        <dbReference type="Proteomes" id="UP000054560"/>
    </source>
</evidence>
<keyword evidence="3" id="KW-0418">Kinase</keyword>
<organism evidence="8 9">
    <name type="scientific">Sphaeroforma arctica JP610</name>
    <dbReference type="NCBI Taxonomy" id="667725"/>
    <lineage>
        <taxon>Eukaryota</taxon>
        <taxon>Ichthyosporea</taxon>
        <taxon>Ichthyophonida</taxon>
        <taxon>Sphaeroforma</taxon>
    </lineage>
</organism>
<dbReference type="PANTHER" id="PTHR11042:SF136">
    <property type="entry name" value="EIF-2-ALPHA KINASE GCN2"/>
    <property type="match status" value="1"/>
</dbReference>
<dbReference type="InterPro" id="IPR050339">
    <property type="entry name" value="CC_SR_Kinase"/>
</dbReference>
<keyword evidence="1" id="KW-0808">Transferase</keyword>
<dbReference type="STRING" id="667725.A0A0L0F768"/>
<evidence type="ECO:0000256" key="6">
    <source>
        <dbReference type="SAM" id="MobiDB-lite"/>
    </source>
</evidence>
<feature type="non-terminal residue" evidence="8">
    <location>
        <position position="118"/>
    </location>
</feature>
<dbReference type="PANTHER" id="PTHR11042">
    <property type="entry name" value="EUKARYOTIC TRANSLATION INITIATION FACTOR 2-ALPHA KINASE EIF2-ALPHA KINASE -RELATED"/>
    <property type="match status" value="1"/>
</dbReference>
<dbReference type="AlphaFoldDB" id="A0A0L0F768"/>
<evidence type="ECO:0000313" key="8">
    <source>
        <dbReference type="EMBL" id="KNC72562.1"/>
    </source>
</evidence>
<dbReference type="GO" id="GO:0004694">
    <property type="term" value="F:eukaryotic translation initiation factor 2alpha kinase activity"/>
    <property type="evidence" value="ECO:0007669"/>
    <property type="project" value="TreeGrafter"/>
</dbReference>
<dbReference type="InterPro" id="IPR011009">
    <property type="entry name" value="Kinase-like_dom_sf"/>
</dbReference>
<dbReference type="OrthoDB" id="1405469at2759"/>
<name>A0A0L0F768_9EUKA</name>
<dbReference type="PROSITE" id="PS00107">
    <property type="entry name" value="PROTEIN_KINASE_ATP"/>
    <property type="match status" value="1"/>
</dbReference>
<evidence type="ECO:0000256" key="5">
    <source>
        <dbReference type="PROSITE-ProRule" id="PRU10141"/>
    </source>
</evidence>
<dbReference type="GeneID" id="25915384"/>
<dbReference type="GO" id="GO:0005634">
    <property type="term" value="C:nucleus"/>
    <property type="evidence" value="ECO:0007669"/>
    <property type="project" value="TreeGrafter"/>
</dbReference>
<evidence type="ECO:0000256" key="1">
    <source>
        <dbReference type="ARBA" id="ARBA00022679"/>
    </source>
</evidence>
<feature type="region of interest" description="Disordered" evidence="6">
    <location>
        <begin position="1"/>
        <end position="39"/>
    </location>
</feature>
<evidence type="ECO:0000256" key="4">
    <source>
        <dbReference type="ARBA" id="ARBA00022840"/>
    </source>
</evidence>
<feature type="non-terminal residue" evidence="8">
    <location>
        <position position="1"/>
    </location>
</feature>
<dbReference type="SUPFAM" id="SSF56112">
    <property type="entry name" value="Protein kinase-like (PK-like)"/>
    <property type="match status" value="1"/>
</dbReference>
<dbReference type="GO" id="GO:1990625">
    <property type="term" value="P:negative regulation of cytoplasmic translational initiation in response to stress"/>
    <property type="evidence" value="ECO:0007669"/>
    <property type="project" value="TreeGrafter"/>
</dbReference>
<gene>
    <name evidence="8" type="ORF">SARC_14880</name>
</gene>
<dbReference type="PROSITE" id="PS50011">
    <property type="entry name" value="PROTEIN_KINASE_DOM"/>
    <property type="match status" value="1"/>
</dbReference>
<dbReference type="InterPro" id="IPR017441">
    <property type="entry name" value="Protein_kinase_ATP_BS"/>
</dbReference>
<dbReference type="GO" id="GO:0005829">
    <property type="term" value="C:cytosol"/>
    <property type="evidence" value="ECO:0007669"/>
    <property type="project" value="TreeGrafter"/>
</dbReference>
<dbReference type="Gene3D" id="3.30.200.20">
    <property type="entry name" value="Phosphorylase Kinase, domain 1"/>
    <property type="match status" value="1"/>
</dbReference>
<dbReference type="InterPro" id="IPR000719">
    <property type="entry name" value="Prot_kinase_dom"/>
</dbReference>
<dbReference type="Proteomes" id="UP000054560">
    <property type="component" value="Unassembled WGS sequence"/>
</dbReference>
<feature type="compositionally biased region" description="Polar residues" evidence="6">
    <location>
        <begin position="28"/>
        <end position="39"/>
    </location>
</feature>
<dbReference type="Pfam" id="PF00069">
    <property type="entry name" value="Pkinase"/>
    <property type="match status" value="1"/>
</dbReference>
<evidence type="ECO:0000256" key="3">
    <source>
        <dbReference type="ARBA" id="ARBA00022777"/>
    </source>
</evidence>